<dbReference type="InterPro" id="IPR052099">
    <property type="entry name" value="Regulatory_TF_Diverse"/>
</dbReference>
<feature type="region of interest" description="Disordered" evidence="1">
    <location>
        <begin position="114"/>
        <end position="204"/>
    </location>
</feature>
<comment type="caution">
    <text evidence="3">The sequence shown here is derived from an EMBL/GenBank/DDBJ whole genome shotgun (WGS) entry which is preliminary data.</text>
</comment>
<evidence type="ECO:0000259" key="2">
    <source>
        <dbReference type="PROSITE" id="PS50888"/>
    </source>
</evidence>
<dbReference type="EMBL" id="JAXOVC010000001">
    <property type="protein sequence ID" value="KAK4508555.1"/>
    <property type="molecule type" value="Genomic_DNA"/>
</dbReference>
<dbReference type="CDD" id="cd11395">
    <property type="entry name" value="bHLHzip_SREBP_like"/>
    <property type="match status" value="1"/>
</dbReference>
<dbReference type="PANTHER" id="PTHR47336">
    <property type="entry name" value="TRANSCRIPTION FACTOR HMS1-RELATED"/>
    <property type="match status" value="1"/>
</dbReference>
<dbReference type="Gene3D" id="4.10.280.10">
    <property type="entry name" value="Helix-loop-helix DNA-binding domain"/>
    <property type="match status" value="1"/>
</dbReference>
<feature type="compositionally biased region" description="Polar residues" evidence="1">
    <location>
        <begin position="185"/>
        <end position="202"/>
    </location>
</feature>
<dbReference type="PANTHER" id="PTHR47336:SF2">
    <property type="entry name" value="TRANSCRIPTION FACTOR HMS1-RELATED"/>
    <property type="match status" value="1"/>
</dbReference>
<feature type="domain" description="BHLH" evidence="2">
    <location>
        <begin position="203"/>
        <end position="269"/>
    </location>
</feature>
<gene>
    <name evidence="3" type="ORF">PRZ48_002294</name>
</gene>
<name>A0ABR0F5F2_ZASCE</name>
<protein>
    <recommendedName>
        <fullName evidence="2">BHLH domain-containing protein</fullName>
    </recommendedName>
</protein>
<reference evidence="3 4" key="1">
    <citation type="journal article" date="2023" name="G3 (Bethesda)">
        <title>A chromosome-level genome assembly of Zasmidium syzygii isolated from banana leaves.</title>
        <authorList>
            <person name="van Westerhoven A.C."/>
            <person name="Mehrabi R."/>
            <person name="Talebi R."/>
            <person name="Steentjes M.B.F."/>
            <person name="Corcolon B."/>
            <person name="Chong P.A."/>
            <person name="Kema G.H.J."/>
            <person name="Seidl M.F."/>
        </authorList>
    </citation>
    <scope>NUCLEOTIDE SEQUENCE [LARGE SCALE GENOMIC DNA]</scope>
    <source>
        <strain evidence="3 4">P124</strain>
    </source>
</reference>
<dbReference type="SMART" id="SM00353">
    <property type="entry name" value="HLH"/>
    <property type="match status" value="1"/>
</dbReference>
<feature type="compositionally biased region" description="Polar residues" evidence="1">
    <location>
        <begin position="140"/>
        <end position="150"/>
    </location>
</feature>
<keyword evidence="4" id="KW-1185">Reference proteome</keyword>
<dbReference type="InterPro" id="IPR011598">
    <property type="entry name" value="bHLH_dom"/>
</dbReference>
<dbReference type="InterPro" id="IPR036638">
    <property type="entry name" value="HLH_DNA-bd_sf"/>
</dbReference>
<organism evidence="3 4">
    <name type="scientific">Zasmidium cellare</name>
    <name type="common">Wine cellar mold</name>
    <name type="synonym">Racodium cellare</name>
    <dbReference type="NCBI Taxonomy" id="395010"/>
    <lineage>
        <taxon>Eukaryota</taxon>
        <taxon>Fungi</taxon>
        <taxon>Dikarya</taxon>
        <taxon>Ascomycota</taxon>
        <taxon>Pezizomycotina</taxon>
        <taxon>Dothideomycetes</taxon>
        <taxon>Dothideomycetidae</taxon>
        <taxon>Mycosphaerellales</taxon>
        <taxon>Mycosphaerellaceae</taxon>
        <taxon>Zasmidium</taxon>
    </lineage>
</organism>
<sequence length="318" mass="36407">MADTRSIQFNAEPMFVSPERLVLDNDMNAFQPEDVQQQNHHHQTNHQQQQRPSLPLHTMSDWSVPTHHSLRNLPPTPISPFRPLRPLSEDEKLAFPCTGDADSCWNLDLCPKHRQDSPKPQQQQQLPEQHHQPNPRFNHTRTMSSTQIPQIPNPRRRSAPTSDLEPPPAKMKRNATEPEEVDQEMSGTRHSYSSLNRMNPQSRGRVPHNLVERRYRDNLNNQIESLRLTLPSLKDAQPCTDITLEDTSSPRMPSKAVIISTAATYIKDMENERTRLLAANKALQEQVSGLQKLVRCDDCNVLQYLNTMNLAVQLPTPS</sequence>
<dbReference type="PROSITE" id="PS50888">
    <property type="entry name" value="BHLH"/>
    <property type="match status" value="1"/>
</dbReference>
<proteinExistence type="predicted"/>
<dbReference type="Pfam" id="PF00010">
    <property type="entry name" value="HLH"/>
    <property type="match status" value="1"/>
</dbReference>
<dbReference type="Proteomes" id="UP001305779">
    <property type="component" value="Unassembled WGS sequence"/>
</dbReference>
<feature type="compositionally biased region" description="Low complexity" evidence="1">
    <location>
        <begin position="118"/>
        <end position="135"/>
    </location>
</feature>
<accession>A0ABR0F5F2</accession>
<evidence type="ECO:0000313" key="4">
    <source>
        <dbReference type="Proteomes" id="UP001305779"/>
    </source>
</evidence>
<evidence type="ECO:0000256" key="1">
    <source>
        <dbReference type="SAM" id="MobiDB-lite"/>
    </source>
</evidence>
<feature type="region of interest" description="Disordered" evidence="1">
    <location>
        <begin position="35"/>
        <end position="84"/>
    </location>
</feature>
<evidence type="ECO:0000313" key="3">
    <source>
        <dbReference type="EMBL" id="KAK4508555.1"/>
    </source>
</evidence>
<dbReference type="SUPFAM" id="SSF47459">
    <property type="entry name" value="HLH, helix-loop-helix DNA-binding domain"/>
    <property type="match status" value="1"/>
</dbReference>